<dbReference type="AlphaFoldDB" id="A0A3L7JUK0"/>
<sequence>MPRRAKILTFIVIILFIGLCFKAIPVLATGGGNLHQEIHWMVYGYDRVWYHDRTYLQPTKEYTPTQAVQKFGQGKRLYPTGEKVIGLPVYSSHKKQDGLTTLLILKKHNGNFIVYTLSGGP</sequence>
<comment type="caution">
    <text evidence="1">The sequence shown here is derived from an EMBL/GenBank/DDBJ whole genome shotgun (WGS) entry which is preliminary data.</text>
</comment>
<name>A0A3L7JUK0_9BACI</name>
<gene>
    <name evidence="1" type="ORF">D9X91_13585</name>
</gene>
<accession>A0A3L7JUK0</accession>
<reference evidence="1 2" key="1">
    <citation type="submission" date="2018-10" db="EMBL/GenBank/DDBJ databases">
        <title>Falsibacillus sp. genome draft.</title>
        <authorList>
            <person name="Shi S."/>
        </authorList>
    </citation>
    <scope>NUCLEOTIDE SEQUENCE [LARGE SCALE GENOMIC DNA]</scope>
    <source>
        <strain evidence="1 2">GY 10110</strain>
    </source>
</reference>
<proteinExistence type="predicted"/>
<keyword evidence="2" id="KW-1185">Reference proteome</keyword>
<evidence type="ECO:0000313" key="1">
    <source>
        <dbReference type="EMBL" id="RLQ94567.1"/>
    </source>
</evidence>
<dbReference type="RefSeq" id="WP_121681180.1">
    <property type="nucleotide sequence ID" value="NZ_RCVZ01000009.1"/>
</dbReference>
<protein>
    <submittedName>
        <fullName evidence="1">Uncharacterized protein</fullName>
    </submittedName>
</protein>
<dbReference type="OrthoDB" id="9875863at2"/>
<dbReference type="Proteomes" id="UP000276770">
    <property type="component" value="Unassembled WGS sequence"/>
</dbReference>
<evidence type="ECO:0000313" key="2">
    <source>
        <dbReference type="Proteomes" id="UP000276770"/>
    </source>
</evidence>
<organism evidence="1 2">
    <name type="scientific">Falsibacillus albus</name>
    <dbReference type="NCBI Taxonomy" id="2478915"/>
    <lineage>
        <taxon>Bacteria</taxon>
        <taxon>Bacillati</taxon>
        <taxon>Bacillota</taxon>
        <taxon>Bacilli</taxon>
        <taxon>Bacillales</taxon>
        <taxon>Bacillaceae</taxon>
        <taxon>Falsibacillus</taxon>
    </lineage>
</organism>
<dbReference type="EMBL" id="RCVZ01000009">
    <property type="protein sequence ID" value="RLQ94567.1"/>
    <property type="molecule type" value="Genomic_DNA"/>
</dbReference>